<gene>
    <name evidence="3" type="ORF">PMPD1_3075</name>
</gene>
<dbReference type="RefSeq" id="WP_173634904.1">
    <property type="nucleotide sequence ID" value="NZ_CP054212.1"/>
</dbReference>
<feature type="transmembrane region" description="Helical" evidence="1">
    <location>
        <begin position="281"/>
        <end position="300"/>
    </location>
</feature>
<evidence type="ECO:0000256" key="1">
    <source>
        <dbReference type="SAM" id="Phobius"/>
    </source>
</evidence>
<dbReference type="Proteomes" id="UP000505325">
    <property type="component" value="Chromosome"/>
</dbReference>
<keyword evidence="1" id="KW-0472">Membrane</keyword>
<dbReference type="AlphaFoldDB" id="A0A6M8UB99"/>
<dbReference type="GO" id="GO:0016020">
    <property type="term" value="C:membrane"/>
    <property type="evidence" value="ECO:0007669"/>
    <property type="project" value="TreeGrafter"/>
</dbReference>
<dbReference type="PANTHER" id="PTHR23028">
    <property type="entry name" value="ACETYLTRANSFERASE"/>
    <property type="match status" value="1"/>
</dbReference>
<feature type="transmembrane region" description="Helical" evidence="1">
    <location>
        <begin position="37"/>
        <end position="59"/>
    </location>
</feature>
<dbReference type="EMBL" id="CP054212">
    <property type="protein sequence ID" value="QKJ88008.1"/>
    <property type="molecule type" value="Genomic_DNA"/>
</dbReference>
<accession>A0A6M8UB99</accession>
<feature type="transmembrane region" description="Helical" evidence="1">
    <location>
        <begin position="79"/>
        <end position="98"/>
    </location>
</feature>
<feature type="transmembrane region" description="Helical" evidence="1">
    <location>
        <begin position="250"/>
        <end position="269"/>
    </location>
</feature>
<protein>
    <submittedName>
        <fullName evidence="3">Acyltransferase</fullName>
    </submittedName>
</protein>
<organism evidence="3 4">
    <name type="scientific">Paramixta manurensis</name>
    <dbReference type="NCBI Taxonomy" id="2740817"/>
    <lineage>
        <taxon>Bacteria</taxon>
        <taxon>Pseudomonadati</taxon>
        <taxon>Pseudomonadota</taxon>
        <taxon>Gammaproteobacteria</taxon>
        <taxon>Enterobacterales</taxon>
        <taxon>Erwiniaceae</taxon>
        <taxon>Paramixta</taxon>
    </lineage>
</organism>
<dbReference type="InterPro" id="IPR002656">
    <property type="entry name" value="Acyl_transf_3_dom"/>
</dbReference>
<feature type="transmembrane region" description="Helical" evidence="1">
    <location>
        <begin position="155"/>
        <end position="176"/>
    </location>
</feature>
<feature type="transmembrane region" description="Helical" evidence="1">
    <location>
        <begin position="12"/>
        <end position="31"/>
    </location>
</feature>
<dbReference type="PANTHER" id="PTHR23028:SF131">
    <property type="entry name" value="BLR2367 PROTEIN"/>
    <property type="match status" value="1"/>
</dbReference>
<dbReference type="GO" id="GO:0000271">
    <property type="term" value="P:polysaccharide biosynthetic process"/>
    <property type="evidence" value="ECO:0007669"/>
    <property type="project" value="TreeGrafter"/>
</dbReference>
<keyword evidence="4" id="KW-1185">Reference proteome</keyword>
<dbReference type="GO" id="GO:0016747">
    <property type="term" value="F:acyltransferase activity, transferring groups other than amino-acyl groups"/>
    <property type="evidence" value="ECO:0007669"/>
    <property type="project" value="InterPro"/>
</dbReference>
<sequence length="363" mass="41565">MRIQSIDYLRGVMALSVVFYHVAFIFGRWGVMDSGTILGRFGIYAVSAFYVISGMALYLAHKNSKWDLSAYGFFMLKRFLRLAPVYWVALCLLTYLTYKFSILTIDPWSYLQNIFLTFGVTSPTGYIVMGGWSIGNEIVFYLFFPFFILMARNRYMLLILSLFSAALFLYCATMHLDSDKPFGWQWSQYINPLNQVYFFIFGIISARILLPYVGRRKALCSCFALLLLFLFVARDVGGDLINIITGTEKVFFTTITLMLCSSFFLMGDLREIKPIHYILKFLGDISYPIYLLHGTTFIFVKKLFVTNSTPNSTVIIYAASTIALLMLASWLCHIAIERPMLKLSKHLPNIKIPVIKTGAAHHH</sequence>
<evidence type="ECO:0000259" key="2">
    <source>
        <dbReference type="Pfam" id="PF01757"/>
    </source>
</evidence>
<reference evidence="3 4" key="1">
    <citation type="submission" date="2020-06" db="EMBL/GenBank/DDBJ databases">
        <title>Genome sequence of Paramixta manurensis strain PD-1.</title>
        <authorList>
            <person name="Lee C.W."/>
            <person name="Kim J."/>
        </authorList>
    </citation>
    <scope>NUCLEOTIDE SEQUENCE [LARGE SCALE GENOMIC DNA]</scope>
    <source>
        <strain evidence="3 4">PD-1</strain>
    </source>
</reference>
<feature type="domain" description="Acyltransferase 3" evidence="2">
    <location>
        <begin position="4"/>
        <end position="329"/>
    </location>
</feature>
<evidence type="ECO:0000313" key="3">
    <source>
        <dbReference type="EMBL" id="QKJ88008.1"/>
    </source>
</evidence>
<feature type="transmembrane region" description="Helical" evidence="1">
    <location>
        <begin position="126"/>
        <end position="148"/>
    </location>
</feature>
<keyword evidence="1" id="KW-0812">Transmembrane</keyword>
<keyword evidence="3" id="KW-0808">Transferase</keyword>
<feature type="transmembrane region" description="Helical" evidence="1">
    <location>
        <begin position="315"/>
        <end position="336"/>
    </location>
</feature>
<keyword evidence="1" id="KW-1133">Transmembrane helix</keyword>
<dbReference type="Pfam" id="PF01757">
    <property type="entry name" value="Acyl_transf_3"/>
    <property type="match status" value="1"/>
</dbReference>
<proteinExistence type="predicted"/>
<dbReference type="InterPro" id="IPR050879">
    <property type="entry name" value="Acyltransferase_3"/>
</dbReference>
<feature type="transmembrane region" description="Helical" evidence="1">
    <location>
        <begin position="196"/>
        <end position="213"/>
    </location>
</feature>
<dbReference type="KEGG" id="pmak:PMPD1_3075"/>
<name>A0A6M8UB99_9GAMM</name>
<evidence type="ECO:0000313" key="4">
    <source>
        <dbReference type="Proteomes" id="UP000505325"/>
    </source>
</evidence>
<keyword evidence="3" id="KW-0012">Acyltransferase</keyword>